<organism evidence="2 3">
    <name type="scientific">Jeotgalicoccus saudimassiliensis</name>
    <dbReference type="NCBI Taxonomy" id="1461582"/>
    <lineage>
        <taxon>Bacteria</taxon>
        <taxon>Bacillati</taxon>
        <taxon>Bacillota</taxon>
        <taxon>Bacilli</taxon>
        <taxon>Bacillales</taxon>
        <taxon>Staphylococcaceae</taxon>
        <taxon>Jeotgalicoccus</taxon>
    </lineage>
</organism>
<name>A0A078M0U3_9STAP</name>
<dbReference type="RefSeq" id="WP_035807448.1">
    <property type="nucleotide sequence ID" value="NZ_CCSE01000001.1"/>
</dbReference>
<dbReference type="SUPFAM" id="SSF51735">
    <property type="entry name" value="NAD(P)-binding Rossmann-fold domains"/>
    <property type="match status" value="1"/>
</dbReference>
<dbReference type="GO" id="GO:0016491">
    <property type="term" value="F:oxidoreductase activity"/>
    <property type="evidence" value="ECO:0007669"/>
    <property type="project" value="UniProtKB-KW"/>
</dbReference>
<protein>
    <submittedName>
        <fullName evidence="2">Sepiapterin reductase</fullName>
    </submittedName>
</protein>
<reference evidence="2 3" key="1">
    <citation type="submission" date="2014-07" db="EMBL/GenBank/DDBJ databases">
        <authorList>
            <person name="Urmite Genomes Urmite Genomes"/>
        </authorList>
    </citation>
    <scope>NUCLEOTIDE SEQUENCE [LARGE SCALE GENOMIC DNA]</scope>
    <source>
        <strain evidence="2 3">13MG44_air</strain>
    </source>
</reference>
<dbReference type="Pfam" id="PF00106">
    <property type="entry name" value="adh_short"/>
    <property type="match status" value="1"/>
</dbReference>
<dbReference type="Gene3D" id="3.40.50.720">
    <property type="entry name" value="NAD(P)-binding Rossmann-like Domain"/>
    <property type="match status" value="1"/>
</dbReference>
<accession>A0A078M0U3</accession>
<evidence type="ECO:0000313" key="3">
    <source>
        <dbReference type="Proteomes" id="UP000044136"/>
    </source>
</evidence>
<evidence type="ECO:0000313" key="2">
    <source>
        <dbReference type="EMBL" id="CDZ99017.1"/>
    </source>
</evidence>
<dbReference type="InterPro" id="IPR036291">
    <property type="entry name" value="NAD(P)-bd_dom_sf"/>
</dbReference>
<dbReference type="Proteomes" id="UP000044136">
    <property type="component" value="Unassembled WGS sequence"/>
</dbReference>
<dbReference type="HOGENOM" id="CLU_010194_44_2_9"/>
<dbReference type="PANTHER" id="PTHR43157">
    <property type="entry name" value="PHOSPHATIDYLINOSITOL-GLYCAN BIOSYNTHESIS CLASS F PROTEIN-RELATED"/>
    <property type="match status" value="1"/>
</dbReference>
<dbReference type="PRINTS" id="PR00081">
    <property type="entry name" value="GDHRDH"/>
</dbReference>
<evidence type="ECO:0000256" key="1">
    <source>
        <dbReference type="ARBA" id="ARBA00023002"/>
    </source>
</evidence>
<dbReference type="STRING" id="1461582.BN1048_00136"/>
<keyword evidence="1" id="KW-0560">Oxidoreductase</keyword>
<dbReference type="InterPro" id="IPR002347">
    <property type="entry name" value="SDR_fam"/>
</dbReference>
<dbReference type="eggNOG" id="COG1028">
    <property type="taxonomic scope" value="Bacteria"/>
</dbReference>
<keyword evidence="3" id="KW-1185">Reference proteome</keyword>
<proteinExistence type="predicted"/>
<dbReference type="AlphaFoldDB" id="A0A078M0U3"/>
<dbReference type="OrthoDB" id="9809821at2"/>
<sequence>MKENILAITGPTSGIGRATVMELTDKCDRMVLLVRNLNKGEELKNEIAAQSDVKVDLIHCDLSDLSSIEKAAAEMKDKYDSINHLILNAGVVSLTRQETKDGFEMMMGTNYIGHFYLTHLLIPLVLNSEVKQIVVVSSDGYKFSPITAPYFKRKKFNPVTNYGKSKLGTLYLMQALYDSYQDQGLKTTAVHPGAVSTNLGKTPENERIGNIVYKMLDPFFLSPIEGSTSTVKAVEAPERYNGKYMHNGNIVKIKKHGNDIDARTSLISATLDVLNLTHL</sequence>
<dbReference type="EMBL" id="CCSE01000001">
    <property type="protein sequence ID" value="CDZ99017.1"/>
    <property type="molecule type" value="Genomic_DNA"/>
</dbReference>
<gene>
    <name evidence="2" type="ORF">BN1048_00136</name>
</gene>
<dbReference type="PANTHER" id="PTHR43157:SF73">
    <property type="entry name" value="WW DOMAIN-CONTAINING OXIDOREDUCTASE-LIKE PROTEIN"/>
    <property type="match status" value="1"/>
</dbReference>